<name>A0A0J8U4A9_9MYCO</name>
<dbReference type="PATRIC" id="fig|451644.5.peg.4259"/>
<feature type="region of interest" description="Disordered" evidence="1">
    <location>
        <begin position="333"/>
        <end position="377"/>
    </location>
</feature>
<sequence>MSDKTGIEWTDATWNPVTGCTKVSAGCDHCYAETIAHRFTGSKAYPNGFQVTLRPERLDQPLRWKRPRRIFVNSMADLFHDDVPDEYIAQVFAVMAAAPHHTFQVLTKRHARMRSLLNSDGFLDAVTEADGREGYCATAGLTTYTWPLPNVWLGVSTENQKWANIRIPALLDTPAAVRFISAEPLIGEIGLNPLWLSPSIGCALWNGKPTAQDKAALNAIARAAVKKHDGTAAFVDWVIVGGESGQRARPMHLQWALSLRDQCVSAGVPFLFKQWGEWGPAPWKVQRQADEFTLDYKARAEATCATHAFTGGMYQDDDDQWHENFMKLGHQPWSLERDDDTPPCAQGMRKWGKKNAGRELDGRTWDQYPDTTAAVPA</sequence>
<dbReference type="Proteomes" id="UP000037594">
    <property type="component" value="Unassembled WGS sequence"/>
</dbReference>
<accession>A0A0J8U4A9</accession>
<dbReference type="EMBL" id="LFOD01000021">
    <property type="protein sequence ID" value="KMV16368.1"/>
    <property type="molecule type" value="Genomic_DNA"/>
</dbReference>
<evidence type="ECO:0000313" key="2">
    <source>
        <dbReference type="EMBL" id="KMV16368.1"/>
    </source>
</evidence>
<protein>
    <recommendedName>
        <fullName evidence="4">Phage Gp37/Gp68 family protein</fullName>
    </recommendedName>
</protein>
<gene>
    <name evidence="2" type="ORF">ACT17_20605</name>
</gene>
<dbReference type="AlphaFoldDB" id="A0A0J8U4A9"/>
<evidence type="ECO:0008006" key="4">
    <source>
        <dbReference type="Google" id="ProtNLM"/>
    </source>
</evidence>
<organism evidence="2 3">
    <name type="scientific">Mycolicibacterium conceptionense</name>
    <dbReference type="NCBI Taxonomy" id="451644"/>
    <lineage>
        <taxon>Bacteria</taxon>
        <taxon>Bacillati</taxon>
        <taxon>Actinomycetota</taxon>
        <taxon>Actinomycetes</taxon>
        <taxon>Mycobacteriales</taxon>
        <taxon>Mycobacteriaceae</taxon>
        <taxon>Mycolicibacterium</taxon>
    </lineage>
</organism>
<dbReference type="InterPro" id="IPR011101">
    <property type="entry name" value="DUF5131"/>
</dbReference>
<comment type="caution">
    <text evidence="2">The sequence shown here is derived from an EMBL/GenBank/DDBJ whole genome shotgun (WGS) entry which is preliminary data.</text>
</comment>
<reference evidence="2 3" key="1">
    <citation type="submission" date="2015-06" db="EMBL/GenBank/DDBJ databases">
        <title>Genome sequence of Mycobacterium conceptionense strain MLE.</title>
        <authorList>
            <person name="Greninger A.L."/>
            <person name="Cunningham G."/>
            <person name="Chiu C.Y."/>
            <person name="Miller S."/>
        </authorList>
    </citation>
    <scope>NUCLEOTIDE SEQUENCE [LARGE SCALE GENOMIC DNA]</scope>
    <source>
        <strain evidence="2 3">MLE</strain>
    </source>
</reference>
<evidence type="ECO:0000256" key="1">
    <source>
        <dbReference type="SAM" id="MobiDB-lite"/>
    </source>
</evidence>
<dbReference type="RefSeq" id="WP_047040478.1">
    <property type="nucleotide sequence ID" value="NZ_LFOD01000021.1"/>
</dbReference>
<evidence type="ECO:0000313" key="3">
    <source>
        <dbReference type="Proteomes" id="UP000037594"/>
    </source>
</evidence>
<dbReference type="OrthoDB" id="9787478at2"/>
<dbReference type="Pfam" id="PF07505">
    <property type="entry name" value="DUF5131"/>
    <property type="match status" value="1"/>
</dbReference>
<proteinExistence type="predicted"/>